<dbReference type="Pfam" id="PF12877">
    <property type="entry name" value="KIAA1549"/>
    <property type="match status" value="1"/>
</dbReference>
<evidence type="ECO:0000256" key="2">
    <source>
        <dbReference type="SAM" id="Phobius"/>
    </source>
</evidence>
<feature type="compositionally biased region" description="Polar residues" evidence="1">
    <location>
        <begin position="176"/>
        <end position="196"/>
    </location>
</feature>
<proteinExistence type="predicted"/>
<keyword evidence="2" id="KW-0812">Transmembrane</keyword>
<comment type="caution">
    <text evidence="3">The sequence shown here is derived from an EMBL/GenBank/DDBJ whole genome shotgun (WGS) entry which is preliminary data.</text>
</comment>
<feature type="region of interest" description="Disordered" evidence="1">
    <location>
        <begin position="827"/>
        <end position="846"/>
    </location>
</feature>
<dbReference type="EMBL" id="CAJOBG010008885">
    <property type="protein sequence ID" value="CAF4254118.1"/>
    <property type="molecule type" value="Genomic_DNA"/>
</dbReference>
<keyword evidence="2" id="KW-0472">Membrane</keyword>
<evidence type="ECO:0000313" key="4">
    <source>
        <dbReference type="EMBL" id="CAF4254118.1"/>
    </source>
</evidence>
<feature type="region of interest" description="Disordered" evidence="1">
    <location>
        <begin position="143"/>
        <end position="196"/>
    </location>
</feature>
<evidence type="ECO:0000256" key="1">
    <source>
        <dbReference type="SAM" id="MobiDB-lite"/>
    </source>
</evidence>
<evidence type="ECO:0000313" key="3">
    <source>
        <dbReference type="EMBL" id="CAF2132930.1"/>
    </source>
</evidence>
<feature type="transmembrane region" description="Helical" evidence="2">
    <location>
        <begin position="542"/>
        <end position="565"/>
    </location>
</feature>
<protein>
    <submittedName>
        <fullName evidence="3">Uncharacterized protein</fullName>
    </submittedName>
</protein>
<dbReference type="Proteomes" id="UP000663866">
    <property type="component" value="Unassembled WGS sequence"/>
</dbReference>
<organism evidence="3 5">
    <name type="scientific">Rotaria magnacalcarata</name>
    <dbReference type="NCBI Taxonomy" id="392030"/>
    <lineage>
        <taxon>Eukaryota</taxon>
        <taxon>Metazoa</taxon>
        <taxon>Spiralia</taxon>
        <taxon>Gnathifera</taxon>
        <taxon>Rotifera</taxon>
        <taxon>Eurotatoria</taxon>
        <taxon>Bdelloidea</taxon>
        <taxon>Philodinida</taxon>
        <taxon>Philodinidae</taxon>
        <taxon>Rotaria</taxon>
    </lineage>
</organism>
<dbReference type="Proteomes" id="UP000663856">
    <property type="component" value="Unassembled WGS sequence"/>
</dbReference>
<name>A0A816WH04_9BILA</name>
<evidence type="ECO:0000313" key="6">
    <source>
        <dbReference type="Proteomes" id="UP000663866"/>
    </source>
</evidence>
<dbReference type="InterPro" id="IPR024606">
    <property type="entry name" value="KIAA1549"/>
</dbReference>
<dbReference type="EMBL" id="CAJNRF010011573">
    <property type="protein sequence ID" value="CAF2132930.1"/>
    <property type="molecule type" value="Genomic_DNA"/>
</dbReference>
<sequence>MSSGTSPAACQSSSISSTVISGATVSTNQATSETSMMSSGASPAASQSSSISSTVISGATVSTNQATSQTNMASSATNSMIGESSSIARNTGASVTTGNSVSAIITTNPNSQTSVYSDTGVSMGSMSSTLSVGLVSSATSSMMSNPTLSGTSVESTTASGVGSSGSSISQGTETTVTSITQGGSSSANTGSSVPSSTQTAISASVAGVTGYTAVETQATITGVSSSLSSGSAATISTQTQLSSSMSTGTATSSSVTQATITNISPSSSTGITVQTQTTGQSSVISGVSVSGSISVATSPATTITANTGSSISSVLLSGATVSNVETSTSQGVTQTAMGSITSNTNAGTSTTVTVTAASTLTSANIVSTGMSTVLNSQTSVTANTITSAAITVTTTVAPVNLIYTDFKVFANSFNPNNSTQLAALKRGLIAVINLGYQCISNSSDPQCSASSRRRRQAPSSVDVEILNTTLISAANVQPAIYRVTYVVTRGGIPLQAAGVKAAVDTVPDNQKLLLLGFETVGSFIQSPSISTAPSVASTDNKLWIIGAVLGPIAFVLLLICLCCCLHAKYRRRQHAENTVTTMFHAPQVPSRSTNYQAPKNEAMKEQGAPLNTTGLFGQRNVSRGNTVSPRRLPPIELHNTSNNVPQYPASVDIPLQDVRHQNDVERWRNKLRLQEKFEQRYADPLNDLDQLQNTSVPRNTSPYPSYGSIRTINELNLLETAPSTHGTRRTLRTPELEVGRTRLHRLLDEVLDQAEPNQSYNADAQSETRQHRLQQPSIHSPMIPRVSERPDSTLLRHHYNPYEAGDRIHDIEHVLPVFSMNDSDTRNYNPQSSYRTSPPLFYDDDDNQRRDVRARIETDRTGHRHHKFDDDVVYIDTIPRNRDGTRTQMPKRWMERDENNDQLFHLNPSDLTKRNDYQNQYELAKRSVVNTKHLVSSIHDDLQHIIYDPLNDSHYV</sequence>
<gene>
    <name evidence="4" type="ORF">OVN521_LOCUS29186</name>
    <name evidence="3" type="ORF">WKI299_LOCUS26653</name>
</gene>
<keyword evidence="6" id="KW-1185">Reference proteome</keyword>
<feature type="compositionally biased region" description="Polar residues" evidence="1">
    <location>
        <begin position="827"/>
        <end position="836"/>
    </location>
</feature>
<feature type="region of interest" description="Disordered" evidence="1">
    <location>
        <begin position="754"/>
        <end position="775"/>
    </location>
</feature>
<evidence type="ECO:0000313" key="5">
    <source>
        <dbReference type="Proteomes" id="UP000663856"/>
    </source>
</evidence>
<accession>A0A816WH04</accession>
<feature type="compositionally biased region" description="Polar residues" evidence="1">
    <location>
        <begin position="755"/>
        <end position="775"/>
    </location>
</feature>
<keyword evidence="2" id="KW-1133">Transmembrane helix</keyword>
<reference evidence="3" key="1">
    <citation type="submission" date="2021-02" db="EMBL/GenBank/DDBJ databases">
        <authorList>
            <person name="Nowell W R."/>
        </authorList>
    </citation>
    <scope>NUCLEOTIDE SEQUENCE</scope>
</reference>
<feature type="compositionally biased region" description="Low complexity" evidence="1">
    <location>
        <begin position="149"/>
        <end position="175"/>
    </location>
</feature>
<dbReference type="AlphaFoldDB" id="A0A816WH04"/>